<proteinExistence type="predicted"/>
<dbReference type="AlphaFoldDB" id="A0A2H1J2A6"/>
<evidence type="ECO:0000313" key="2">
    <source>
        <dbReference type="Proteomes" id="UP000234433"/>
    </source>
</evidence>
<gene>
    <name evidence="1" type="ORF">BANT918_01355</name>
</gene>
<dbReference type="Proteomes" id="UP000234433">
    <property type="component" value="Unassembled WGS sequence"/>
</dbReference>
<dbReference type="EMBL" id="FXZD01000003">
    <property type="protein sequence ID" value="SMX81607.1"/>
    <property type="molecule type" value="Genomic_DNA"/>
</dbReference>
<evidence type="ECO:0000313" key="1">
    <source>
        <dbReference type="EMBL" id="SMX81607.1"/>
    </source>
</evidence>
<reference evidence="1 2" key="1">
    <citation type="submission" date="2017-03" db="EMBL/GenBank/DDBJ databases">
        <authorList>
            <person name="Afonso C.L."/>
            <person name="Miller P.J."/>
            <person name="Scott M.A."/>
            <person name="Spackman E."/>
            <person name="Goraichik I."/>
            <person name="Dimitrov K.M."/>
            <person name="Suarez D.L."/>
            <person name="Swayne D.E."/>
        </authorList>
    </citation>
    <scope>NUCLEOTIDE SEQUENCE [LARGE SCALE GENOMIC DNA]</scope>
    <source>
        <strain evidence="1 2">CNRZ 918</strain>
    </source>
</reference>
<accession>A0A2H1J2A6</accession>
<protein>
    <submittedName>
        <fullName evidence="1">Uncharacterized protein</fullName>
    </submittedName>
</protein>
<name>A0A2H1J2A6_9MICO</name>
<organism evidence="1 2">
    <name type="scientific">Brevibacterium antiquum CNRZ 918</name>
    <dbReference type="NCBI Taxonomy" id="1255637"/>
    <lineage>
        <taxon>Bacteria</taxon>
        <taxon>Bacillati</taxon>
        <taxon>Actinomycetota</taxon>
        <taxon>Actinomycetes</taxon>
        <taxon>Micrococcales</taxon>
        <taxon>Brevibacteriaceae</taxon>
        <taxon>Brevibacterium</taxon>
    </lineage>
</organism>
<dbReference type="RefSeq" id="WP_101619513.1">
    <property type="nucleotide sequence ID" value="NZ_FXZD01000003.1"/>
</dbReference>
<sequence length="247" mass="27487">MNTNNTNHSTAFFNEDAVSRARLNLAKTIRTRLVVSVLSPAHVEPLQDARREVELLPRGEFTIYPETLEVSAQPAAEIDILADVEQPMRTFSEADLDRIRDTACMQIASGLTEPKTIVLLGIIPSTTVEAVRDKIVHPVWCDQSRREECYVGLVGADVEHQSTEDKIVTDSFAADAVMDLITDMADYRKDMTTPERSTITVRSLTNPRKAHANITGSPQELKVLGQFIIEQAERFQGYLDQVADCDG</sequence>